<dbReference type="GO" id="GO:0008270">
    <property type="term" value="F:zinc ion binding"/>
    <property type="evidence" value="ECO:0007669"/>
    <property type="project" value="TreeGrafter"/>
</dbReference>
<dbReference type="EC" id="3.5.4.16" evidence="3"/>
<dbReference type="InterPro" id="IPR018234">
    <property type="entry name" value="GTP_CycHdrlase_I_CS"/>
</dbReference>
<keyword evidence="6" id="KW-0378">Hydrolase</keyword>
<evidence type="ECO:0000256" key="5">
    <source>
        <dbReference type="ARBA" id="ARBA00022741"/>
    </source>
</evidence>
<comment type="function">
    <text evidence="10">GTP cyclohydrolase 1 is the first enzyme in the biosynthetic pathway leading to folic acid.</text>
</comment>
<dbReference type="PANTHER" id="PTHR11109:SF7">
    <property type="entry name" value="GTP CYCLOHYDROLASE 1"/>
    <property type="match status" value="1"/>
</dbReference>
<evidence type="ECO:0000256" key="4">
    <source>
        <dbReference type="ARBA" id="ARBA00017272"/>
    </source>
</evidence>
<name>A0AAD7XE94_9APHY</name>
<dbReference type="AlphaFoldDB" id="A0AAD7XE94"/>
<comment type="caution">
    <text evidence="13">The sequence shown here is derived from an EMBL/GenBank/DDBJ whole genome shotgun (WGS) entry which is preliminary data.</text>
</comment>
<feature type="region of interest" description="Disordered" evidence="11">
    <location>
        <begin position="1"/>
        <end position="102"/>
    </location>
</feature>
<dbReference type="GO" id="GO:0005525">
    <property type="term" value="F:GTP binding"/>
    <property type="evidence" value="ECO:0007669"/>
    <property type="project" value="UniProtKB-KW"/>
</dbReference>
<dbReference type="GO" id="GO:0006729">
    <property type="term" value="P:tetrahydrobiopterin biosynthetic process"/>
    <property type="evidence" value="ECO:0007669"/>
    <property type="project" value="TreeGrafter"/>
</dbReference>
<dbReference type="Proteomes" id="UP001215151">
    <property type="component" value="Unassembled WGS sequence"/>
</dbReference>
<dbReference type="GO" id="GO:0046654">
    <property type="term" value="P:tetrahydrofolate biosynthetic process"/>
    <property type="evidence" value="ECO:0007669"/>
    <property type="project" value="InterPro"/>
</dbReference>
<dbReference type="CDD" id="cd00642">
    <property type="entry name" value="GTP_cyclohydro1"/>
    <property type="match status" value="1"/>
</dbReference>
<feature type="domain" description="GTP cyclohydrolase I" evidence="12">
    <location>
        <begin position="220"/>
        <end position="321"/>
    </location>
</feature>
<dbReference type="Pfam" id="PF01227">
    <property type="entry name" value="GTP_cyclohydroI"/>
    <property type="match status" value="2"/>
</dbReference>
<evidence type="ECO:0000256" key="3">
    <source>
        <dbReference type="ARBA" id="ARBA00012715"/>
    </source>
</evidence>
<dbReference type="InterPro" id="IPR043133">
    <property type="entry name" value="GTP-CH-I_C/QueF"/>
</dbReference>
<dbReference type="EMBL" id="JAPEVG010000096">
    <property type="protein sequence ID" value="KAJ8483301.1"/>
    <property type="molecule type" value="Genomic_DNA"/>
</dbReference>
<accession>A0AAD7XE94</accession>
<dbReference type="GO" id="GO:0003934">
    <property type="term" value="F:GTP cyclohydrolase I activity"/>
    <property type="evidence" value="ECO:0007669"/>
    <property type="project" value="UniProtKB-EC"/>
</dbReference>
<feature type="domain" description="GTP cyclohydrolase I" evidence="12">
    <location>
        <begin position="127"/>
        <end position="213"/>
    </location>
</feature>
<dbReference type="SUPFAM" id="SSF55620">
    <property type="entry name" value="Tetrahydrobiopterin biosynthesis enzymes-like"/>
    <property type="match status" value="1"/>
</dbReference>
<keyword evidence="14" id="KW-1185">Reference proteome</keyword>
<comment type="similarity">
    <text evidence="2">Belongs to the GTP cyclohydrolase I family.</text>
</comment>
<dbReference type="PROSITE" id="PS00859">
    <property type="entry name" value="GTP_CYCLOHYDROL_1_1"/>
    <property type="match status" value="1"/>
</dbReference>
<keyword evidence="7" id="KW-0289">Folate biosynthesis</keyword>
<evidence type="ECO:0000313" key="14">
    <source>
        <dbReference type="Proteomes" id="UP001215151"/>
    </source>
</evidence>
<dbReference type="GO" id="GO:0005737">
    <property type="term" value="C:cytoplasm"/>
    <property type="evidence" value="ECO:0007669"/>
    <property type="project" value="TreeGrafter"/>
</dbReference>
<evidence type="ECO:0000256" key="6">
    <source>
        <dbReference type="ARBA" id="ARBA00022801"/>
    </source>
</evidence>
<dbReference type="FunFam" id="1.10.286.10:FF:000003">
    <property type="entry name" value="GTP cyclohydrolase 1"/>
    <property type="match status" value="1"/>
</dbReference>
<evidence type="ECO:0000259" key="12">
    <source>
        <dbReference type="Pfam" id="PF01227"/>
    </source>
</evidence>
<dbReference type="InterPro" id="IPR001474">
    <property type="entry name" value="GTP_CycHdrlase_I"/>
</dbReference>
<dbReference type="PROSITE" id="PS00860">
    <property type="entry name" value="GTP_CYCLOHYDROL_1_2"/>
    <property type="match status" value="1"/>
</dbReference>
<dbReference type="GO" id="GO:0046656">
    <property type="term" value="P:folic acid biosynthetic process"/>
    <property type="evidence" value="ECO:0007669"/>
    <property type="project" value="UniProtKB-KW"/>
</dbReference>
<dbReference type="InterPro" id="IPR043134">
    <property type="entry name" value="GTP-CH-I_N"/>
</dbReference>
<evidence type="ECO:0000256" key="8">
    <source>
        <dbReference type="ARBA" id="ARBA00023134"/>
    </source>
</evidence>
<reference evidence="13" key="1">
    <citation type="submission" date="2022-11" db="EMBL/GenBank/DDBJ databases">
        <title>Genome Sequence of Cubamyces cubensis.</title>
        <authorList>
            <person name="Buettner E."/>
        </authorList>
    </citation>
    <scope>NUCLEOTIDE SEQUENCE</scope>
    <source>
        <strain evidence="13">MPL-01</strain>
    </source>
</reference>
<comment type="pathway">
    <text evidence="1">Cofactor biosynthesis; 7,8-dihydroneopterin triphosphate biosynthesis; 7,8-dihydroneopterin triphosphate from GTP: step 1/1.</text>
</comment>
<dbReference type="Gene3D" id="1.10.286.10">
    <property type="match status" value="1"/>
</dbReference>
<dbReference type="HAMAP" id="MF_00223">
    <property type="entry name" value="FolE"/>
    <property type="match status" value="1"/>
</dbReference>
<dbReference type="InterPro" id="IPR020602">
    <property type="entry name" value="GTP_CycHdrlase_I_dom"/>
</dbReference>
<evidence type="ECO:0000313" key="13">
    <source>
        <dbReference type="EMBL" id="KAJ8483301.1"/>
    </source>
</evidence>
<dbReference type="Gene3D" id="3.30.1130.10">
    <property type="match status" value="1"/>
</dbReference>
<evidence type="ECO:0000256" key="9">
    <source>
        <dbReference type="ARBA" id="ARBA00030854"/>
    </source>
</evidence>
<evidence type="ECO:0000256" key="7">
    <source>
        <dbReference type="ARBA" id="ARBA00022909"/>
    </source>
</evidence>
<evidence type="ECO:0000256" key="2">
    <source>
        <dbReference type="ARBA" id="ARBA00008085"/>
    </source>
</evidence>
<proteinExistence type="inferred from homology"/>
<protein>
    <recommendedName>
        <fullName evidence="4">GTP cyclohydrolase 1</fullName>
        <ecNumber evidence="3">3.5.4.16</ecNumber>
    </recommendedName>
    <alternativeName>
        <fullName evidence="9">GTP cyclohydrolase I</fullName>
    </alternativeName>
</protein>
<dbReference type="PANTHER" id="PTHR11109">
    <property type="entry name" value="GTP CYCLOHYDROLASE I"/>
    <property type="match status" value="1"/>
</dbReference>
<keyword evidence="8" id="KW-0342">GTP-binding</keyword>
<dbReference type="FunFam" id="3.30.1130.10:FF:000012">
    <property type="entry name" value="GTP cyclohydrolase 1"/>
    <property type="match status" value="1"/>
</dbReference>
<organism evidence="13 14">
    <name type="scientific">Trametes cubensis</name>
    <dbReference type="NCBI Taxonomy" id="1111947"/>
    <lineage>
        <taxon>Eukaryota</taxon>
        <taxon>Fungi</taxon>
        <taxon>Dikarya</taxon>
        <taxon>Basidiomycota</taxon>
        <taxon>Agaricomycotina</taxon>
        <taxon>Agaricomycetes</taxon>
        <taxon>Polyporales</taxon>
        <taxon>Polyporaceae</taxon>
        <taxon>Trametes</taxon>
    </lineage>
</organism>
<gene>
    <name evidence="13" type="ORF">ONZ51_g4790</name>
</gene>
<evidence type="ECO:0000256" key="10">
    <source>
        <dbReference type="ARBA" id="ARBA00055676"/>
    </source>
</evidence>
<keyword evidence="5" id="KW-0547">Nucleotide-binding</keyword>
<evidence type="ECO:0000256" key="11">
    <source>
        <dbReference type="SAM" id="MobiDB-lite"/>
    </source>
</evidence>
<evidence type="ECO:0000256" key="1">
    <source>
        <dbReference type="ARBA" id="ARBA00005080"/>
    </source>
</evidence>
<sequence>MSLDDPAGQHRLSASLEKLKMVQDEGSSSSQGVNGHDAHPHDESTPADGPSSQRPLATPRILEGLGFRPSSGIATPQYSSRPVGKAATSPLPDANGLGWPGKDFSKSTHLRLNATSEERAEREKKMASAVRTILECIGEDPDREGLLKTPDRYAKALLWMTRGYEERLADIINDAVFEEDHDEMVIVRDIEISSLCEHHLVPFTGKVISAIAPIPTRVLIVNGQIAIAYVPNKLVLGLSKLARIAEVFSRRLQVQERLTKQVALAVQEAIHPRGVAVVMEATHMCMTMRGVQKPGAITVTSCMLGCFRTQQKTREEFLTLVKGGR</sequence>